<comment type="caution">
    <text evidence="1">The sequence shown here is derived from an EMBL/GenBank/DDBJ whole genome shotgun (WGS) entry which is preliminary data.</text>
</comment>
<evidence type="ECO:0000313" key="1">
    <source>
        <dbReference type="EMBL" id="KAJ9666489.1"/>
    </source>
</evidence>
<gene>
    <name evidence="1" type="primary">EFM5_1</name>
    <name evidence="1" type="ORF">H2201_003411</name>
</gene>
<protein>
    <submittedName>
        <fullName evidence="1">Protein-lysine N-methyltransferase efm5</fullName>
    </submittedName>
</protein>
<evidence type="ECO:0000313" key="2">
    <source>
        <dbReference type="Proteomes" id="UP001172684"/>
    </source>
</evidence>
<dbReference type="EMBL" id="JAPDRL010000019">
    <property type="protein sequence ID" value="KAJ9666489.1"/>
    <property type="molecule type" value="Genomic_DNA"/>
</dbReference>
<proteinExistence type="predicted"/>
<name>A0ABQ9NVS3_9PEZI</name>
<sequence>MATPDEEDDVPRLSAGALDALKEFYGERDARQKQFEDLKSQAENEFGNGQPLSMAAFTEDWNASQFWV</sequence>
<accession>A0ABQ9NVS3</accession>
<organism evidence="1 2">
    <name type="scientific">Coniosporium apollinis</name>
    <dbReference type="NCBI Taxonomy" id="61459"/>
    <lineage>
        <taxon>Eukaryota</taxon>
        <taxon>Fungi</taxon>
        <taxon>Dikarya</taxon>
        <taxon>Ascomycota</taxon>
        <taxon>Pezizomycotina</taxon>
        <taxon>Dothideomycetes</taxon>
        <taxon>Dothideomycetes incertae sedis</taxon>
        <taxon>Coniosporium</taxon>
    </lineage>
</organism>
<dbReference type="Proteomes" id="UP001172684">
    <property type="component" value="Unassembled WGS sequence"/>
</dbReference>
<reference evidence="1" key="1">
    <citation type="submission" date="2022-10" db="EMBL/GenBank/DDBJ databases">
        <title>Culturing micro-colonial fungi from biological soil crusts in the Mojave desert and describing Neophaeococcomyces mojavensis, and introducing the new genera and species Taxawa tesnikishii.</title>
        <authorList>
            <person name="Kurbessoian T."/>
            <person name="Stajich J.E."/>
        </authorList>
    </citation>
    <scope>NUCLEOTIDE SEQUENCE</scope>
    <source>
        <strain evidence="1">TK_1</strain>
    </source>
</reference>
<keyword evidence="2" id="KW-1185">Reference proteome</keyword>